<feature type="domain" description="F-box" evidence="2">
    <location>
        <begin position="321"/>
        <end position="367"/>
    </location>
</feature>
<evidence type="ECO:0000259" key="2">
    <source>
        <dbReference type="PROSITE" id="PS50181"/>
    </source>
</evidence>
<evidence type="ECO:0000256" key="1">
    <source>
        <dbReference type="SAM" id="MobiDB-lite"/>
    </source>
</evidence>
<proteinExistence type="predicted"/>
<dbReference type="PANTHER" id="PTHR47602">
    <property type="entry name" value="F-BOX PROTEIN SKIP22"/>
    <property type="match status" value="1"/>
</dbReference>
<dbReference type="Gene3D" id="3.40.1000.30">
    <property type="match status" value="1"/>
</dbReference>
<dbReference type="AlphaFoldDB" id="A0AAV5DDQ3"/>
<dbReference type="SMART" id="SM00256">
    <property type="entry name" value="FBOX"/>
    <property type="match status" value="1"/>
</dbReference>
<dbReference type="Proteomes" id="UP001054889">
    <property type="component" value="Unassembled WGS sequence"/>
</dbReference>
<keyword evidence="4" id="KW-1185">Reference proteome</keyword>
<feature type="region of interest" description="Disordered" evidence="1">
    <location>
        <begin position="111"/>
        <end position="132"/>
    </location>
</feature>
<protein>
    <recommendedName>
        <fullName evidence="2">F-box domain-containing protein</fullName>
    </recommendedName>
</protein>
<evidence type="ECO:0000313" key="4">
    <source>
        <dbReference type="Proteomes" id="UP001054889"/>
    </source>
</evidence>
<accession>A0AAV5DDQ3</accession>
<name>A0AAV5DDQ3_ELECO</name>
<dbReference type="PANTHER" id="PTHR47602:SF2">
    <property type="entry name" value="F-BOX PROTEIN SKIP22"/>
    <property type="match status" value="1"/>
</dbReference>
<comment type="caution">
    <text evidence="3">The sequence shown here is derived from an EMBL/GenBank/DDBJ whole genome shotgun (WGS) entry which is preliminary data.</text>
</comment>
<dbReference type="Pfam" id="PF12937">
    <property type="entry name" value="F-box-like"/>
    <property type="match status" value="1"/>
</dbReference>
<reference evidence="3" key="2">
    <citation type="submission" date="2021-12" db="EMBL/GenBank/DDBJ databases">
        <title>Resequencing data analysis of finger millet.</title>
        <authorList>
            <person name="Hatakeyama M."/>
            <person name="Aluri S."/>
            <person name="Balachadran M.T."/>
            <person name="Sivarajan S.R."/>
            <person name="Poveda L."/>
            <person name="Shimizu-Inatsugi R."/>
            <person name="Schlapbach R."/>
            <person name="Sreeman S.M."/>
            <person name="Shimizu K.K."/>
        </authorList>
    </citation>
    <scope>NUCLEOTIDE SEQUENCE</scope>
</reference>
<dbReference type="InterPro" id="IPR001810">
    <property type="entry name" value="F-box_dom"/>
</dbReference>
<dbReference type="EMBL" id="BQKI01000015">
    <property type="protein sequence ID" value="GJN08570.1"/>
    <property type="molecule type" value="Genomic_DNA"/>
</dbReference>
<dbReference type="SUPFAM" id="SSF81383">
    <property type="entry name" value="F-box domain"/>
    <property type="match status" value="1"/>
</dbReference>
<reference evidence="3" key="1">
    <citation type="journal article" date="2018" name="DNA Res.">
        <title>Multiple hybrid de novo genome assembly of finger millet, an orphan allotetraploid crop.</title>
        <authorList>
            <person name="Hatakeyama M."/>
            <person name="Aluri S."/>
            <person name="Balachadran M.T."/>
            <person name="Sivarajan S.R."/>
            <person name="Patrignani A."/>
            <person name="Gruter S."/>
            <person name="Poveda L."/>
            <person name="Shimizu-Inatsugi R."/>
            <person name="Baeten J."/>
            <person name="Francoijs K.J."/>
            <person name="Nataraja K.N."/>
            <person name="Reddy Y.A.N."/>
            <person name="Phadnis S."/>
            <person name="Ravikumar R.L."/>
            <person name="Schlapbach R."/>
            <person name="Sreeman S.M."/>
            <person name="Shimizu K.K."/>
        </authorList>
    </citation>
    <scope>NUCLEOTIDE SEQUENCE</scope>
</reference>
<evidence type="ECO:0000313" key="3">
    <source>
        <dbReference type="EMBL" id="GJN08570.1"/>
    </source>
</evidence>
<dbReference type="CDD" id="cd22165">
    <property type="entry name" value="F-box_AtSKIP22-like"/>
    <property type="match status" value="1"/>
</dbReference>
<dbReference type="Gene3D" id="1.20.1280.50">
    <property type="match status" value="1"/>
</dbReference>
<organism evidence="3 4">
    <name type="scientific">Eleusine coracana subsp. coracana</name>
    <dbReference type="NCBI Taxonomy" id="191504"/>
    <lineage>
        <taxon>Eukaryota</taxon>
        <taxon>Viridiplantae</taxon>
        <taxon>Streptophyta</taxon>
        <taxon>Embryophyta</taxon>
        <taxon>Tracheophyta</taxon>
        <taxon>Spermatophyta</taxon>
        <taxon>Magnoliopsida</taxon>
        <taxon>Liliopsida</taxon>
        <taxon>Poales</taxon>
        <taxon>Poaceae</taxon>
        <taxon>PACMAD clade</taxon>
        <taxon>Chloridoideae</taxon>
        <taxon>Cynodonteae</taxon>
        <taxon>Eleusininae</taxon>
        <taxon>Eleusine</taxon>
    </lineage>
</organism>
<dbReference type="PROSITE" id="PS50181">
    <property type="entry name" value="FBOX"/>
    <property type="match status" value="1"/>
</dbReference>
<dbReference type="InterPro" id="IPR036047">
    <property type="entry name" value="F-box-like_dom_sf"/>
</dbReference>
<sequence length="461" mass="49294">MESRGGAAETHRVDVPPTATLADVRALLAAKLSAAQPVPAESVRFSLNRADELVSPDAAAALPDLGLASGDLVYFTLSPLWVPTPPSQAAAPNPSPGSASIAKAVVDLGKSTDKPGAAGSSSSQMRPVEVSPSVPVASDQADVVMVEAADMTKVWSTFVLGDLKREMENVSGAEGTVVGRLVAALHAALLDVGFCTSNPAGSHLSLPQGWPSGASELLIIKYTVPEFVSMLPVAEEGKVAVLNFSLMGNFIMVYGFVPGAQSEMCRLCLELSTLEPLLYLDSDQLGRLQEREILELWRVLKDEMALPLMISLCQLNGLRLPPCLMALPADLKTKILEFVSGLDLARVECTCKEMAILAADDNLWNKFVVDGEGSRGSKSAKARFAEAWVANKRRSKRPIPTFWNYGWGNHPFVPHRFPVIGGDSDRLPFIGNHGSLGRGFGNQRRNISPNCNLNGGGFNFF</sequence>
<gene>
    <name evidence="3" type="primary">ga26508</name>
    <name evidence="3" type="ORF">PR202_ga26508</name>
</gene>